<dbReference type="GO" id="GO:0008270">
    <property type="term" value="F:zinc ion binding"/>
    <property type="evidence" value="ECO:0007669"/>
    <property type="project" value="UniProtKB-KW"/>
</dbReference>
<dbReference type="PANTHER" id="PTHR45626">
    <property type="entry name" value="TRANSCRIPTION TERMINATION FACTOR 2-RELATED"/>
    <property type="match status" value="1"/>
</dbReference>
<keyword evidence="2" id="KW-0378">Hydrolase</keyword>
<evidence type="ECO:0000256" key="2">
    <source>
        <dbReference type="ARBA" id="ARBA00022801"/>
    </source>
</evidence>
<keyword evidence="4" id="KW-0067">ATP-binding</keyword>
<dbReference type="InterPro" id="IPR013083">
    <property type="entry name" value="Znf_RING/FYVE/PHD"/>
</dbReference>
<organism evidence="10">
    <name type="scientific">Gaeavirus sp</name>
    <dbReference type="NCBI Taxonomy" id="2487767"/>
    <lineage>
        <taxon>Viruses</taxon>
        <taxon>Varidnaviria</taxon>
        <taxon>Bamfordvirae</taxon>
        <taxon>Nucleocytoviricota</taxon>
        <taxon>Megaviricetes</taxon>
        <taxon>Imitervirales</taxon>
        <taxon>Mimiviridae</taxon>
        <taxon>Klosneuvirinae</taxon>
    </lineage>
</organism>
<keyword evidence="1" id="KW-0547">Nucleotide-binding</keyword>
<keyword evidence="3 10" id="KW-0347">Helicase</keyword>
<gene>
    <name evidence="10" type="ORF">Gaeavirus19_2</name>
</gene>
<proteinExistence type="predicted"/>
<dbReference type="EMBL" id="MK072217">
    <property type="protein sequence ID" value="AYV80234.1"/>
    <property type="molecule type" value="Genomic_DNA"/>
</dbReference>
<dbReference type="GO" id="GO:0005524">
    <property type="term" value="F:ATP binding"/>
    <property type="evidence" value="ECO:0007669"/>
    <property type="project" value="UniProtKB-KW"/>
</dbReference>
<dbReference type="PROSITE" id="PS51192">
    <property type="entry name" value="HELICASE_ATP_BIND_1"/>
    <property type="match status" value="1"/>
</dbReference>
<dbReference type="GO" id="GO:0016787">
    <property type="term" value="F:hydrolase activity"/>
    <property type="evidence" value="ECO:0007669"/>
    <property type="project" value="UniProtKB-KW"/>
</dbReference>
<evidence type="ECO:0000313" key="10">
    <source>
        <dbReference type="EMBL" id="AYV80234.1"/>
    </source>
</evidence>
<dbReference type="InterPro" id="IPR000330">
    <property type="entry name" value="SNF2_N"/>
</dbReference>
<dbReference type="InterPro" id="IPR014001">
    <property type="entry name" value="Helicase_ATP-bd"/>
</dbReference>
<sequence length="684" mass="78607">MNILTEHDPQINQPATITVTLMSHQKTMVHKMLQIEQDEDYSVNMKAAYYDTDTIPSKIRTNLAILADKVGAGKTYTVISLISTSPTTRNRLTIHTGNKYFSTSIQYQKINLTTNLIIVPNKLVSQWNESLLTATNLTVYTIKTKKDINPLISTDKTTETDWRGNKREKTIKHLLTDKITPYNIILIGDTSYYEFHEVSKNHKWNRIFIDEADSIKLPRDAEYYFNFLWLITGTPHGLFDKPKGTFMGKVFYIDTIDIFNHFIFKNHETYINKSITLPHPHRITIKCITPIELSIIKDLIPAQILQMINAGNSEQAIKALNCNIDTTDNIFQVITKNLTESINNKRIELKAEHKKTYKASQQKEHQTKINQIESTIARLSDKFNSIKKRIYDLNTDYCPICLDNFINPVIVKCCNNCFCFNCLAVTLTANPRCAFCKQTITKADINIFSNTKIKNTTSKKSTHETKDKLDVLIDLITLKPDGSFMVFANYIETFTKIENMLKTSQITYHILKGKATTVQQHITEFKEKKIKVLLLNAKFFGAGMNLETTTDLIIYHRFNSDMEEQIIGRAQRIGRTSPLNVYYLVHENESDNIQNNFNFEDIHNTHYLDWLEQQDITPQPTKDKIIEIIPSNNGNIIIVDTPKKSVISNTTKYSSSDSDKDSNSEEDTDSQSEIDLSNFTILKH</sequence>
<keyword evidence="5" id="KW-0479">Metal-binding</keyword>
<feature type="domain" description="RING-type" evidence="8">
    <location>
        <begin position="398"/>
        <end position="437"/>
    </location>
</feature>
<dbReference type="GO" id="GO:0004386">
    <property type="term" value="F:helicase activity"/>
    <property type="evidence" value="ECO:0007669"/>
    <property type="project" value="UniProtKB-KW"/>
</dbReference>
<dbReference type="Pfam" id="PF00176">
    <property type="entry name" value="SNF2-rel_dom"/>
    <property type="match status" value="1"/>
</dbReference>
<evidence type="ECO:0000259" key="8">
    <source>
        <dbReference type="PROSITE" id="PS50089"/>
    </source>
</evidence>
<dbReference type="SMART" id="SM00490">
    <property type="entry name" value="HELICc"/>
    <property type="match status" value="1"/>
</dbReference>
<evidence type="ECO:0000256" key="4">
    <source>
        <dbReference type="ARBA" id="ARBA00022840"/>
    </source>
</evidence>
<evidence type="ECO:0000256" key="6">
    <source>
        <dbReference type="SAM" id="Coils"/>
    </source>
</evidence>
<evidence type="ECO:0000256" key="1">
    <source>
        <dbReference type="ARBA" id="ARBA00022741"/>
    </source>
</evidence>
<dbReference type="PANTHER" id="PTHR45626:SF22">
    <property type="entry name" value="DNA REPAIR PROTEIN RAD5"/>
    <property type="match status" value="1"/>
</dbReference>
<name>A0A3G5A161_9VIRU</name>
<dbReference type="SUPFAM" id="SSF52540">
    <property type="entry name" value="P-loop containing nucleoside triphosphate hydrolases"/>
    <property type="match status" value="2"/>
</dbReference>
<feature type="compositionally biased region" description="Polar residues" evidence="7">
    <location>
        <begin position="673"/>
        <end position="684"/>
    </location>
</feature>
<evidence type="ECO:0000259" key="9">
    <source>
        <dbReference type="PROSITE" id="PS51192"/>
    </source>
</evidence>
<dbReference type="GO" id="GO:0006281">
    <property type="term" value="P:DNA repair"/>
    <property type="evidence" value="ECO:0007669"/>
    <property type="project" value="TreeGrafter"/>
</dbReference>
<accession>A0A3G5A161</accession>
<dbReference type="Gene3D" id="3.30.40.10">
    <property type="entry name" value="Zinc/RING finger domain, C3HC4 (zinc finger)"/>
    <property type="match status" value="1"/>
</dbReference>
<evidence type="ECO:0000256" key="5">
    <source>
        <dbReference type="PROSITE-ProRule" id="PRU00175"/>
    </source>
</evidence>
<reference evidence="10" key="1">
    <citation type="submission" date="2018-10" db="EMBL/GenBank/DDBJ databases">
        <title>Hidden diversity of soil giant viruses.</title>
        <authorList>
            <person name="Schulz F."/>
            <person name="Alteio L."/>
            <person name="Goudeau D."/>
            <person name="Ryan E.M."/>
            <person name="Malmstrom R.R."/>
            <person name="Blanchard J."/>
            <person name="Woyke T."/>
        </authorList>
    </citation>
    <scope>NUCLEOTIDE SEQUENCE</scope>
    <source>
        <strain evidence="10">GAV1</strain>
    </source>
</reference>
<protein>
    <submittedName>
        <fullName evidence="10">DEAD/SNF2-like helicase</fullName>
    </submittedName>
</protein>
<evidence type="ECO:0000256" key="3">
    <source>
        <dbReference type="ARBA" id="ARBA00022806"/>
    </source>
</evidence>
<dbReference type="Gene3D" id="3.40.50.300">
    <property type="entry name" value="P-loop containing nucleotide triphosphate hydrolases"/>
    <property type="match status" value="2"/>
</dbReference>
<evidence type="ECO:0000256" key="7">
    <source>
        <dbReference type="SAM" id="MobiDB-lite"/>
    </source>
</evidence>
<dbReference type="InterPro" id="IPR027417">
    <property type="entry name" value="P-loop_NTPase"/>
</dbReference>
<feature type="coiled-coil region" evidence="6">
    <location>
        <begin position="362"/>
        <end position="389"/>
    </location>
</feature>
<dbReference type="InterPro" id="IPR050628">
    <property type="entry name" value="SNF2_RAD54_helicase_TF"/>
</dbReference>
<keyword evidence="5" id="KW-0862">Zinc</keyword>
<dbReference type="PROSITE" id="PS50089">
    <property type="entry name" value="ZF_RING_2"/>
    <property type="match status" value="1"/>
</dbReference>
<dbReference type="InterPro" id="IPR001650">
    <property type="entry name" value="Helicase_C-like"/>
</dbReference>
<dbReference type="InterPro" id="IPR001841">
    <property type="entry name" value="Znf_RING"/>
</dbReference>
<feature type="region of interest" description="Disordered" evidence="7">
    <location>
        <begin position="648"/>
        <end position="684"/>
    </location>
</feature>
<dbReference type="SUPFAM" id="SSF57850">
    <property type="entry name" value="RING/U-box"/>
    <property type="match status" value="1"/>
</dbReference>
<keyword evidence="5" id="KW-0863">Zinc-finger</keyword>
<keyword evidence="6" id="KW-0175">Coiled coil</keyword>
<dbReference type="Pfam" id="PF00271">
    <property type="entry name" value="Helicase_C"/>
    <property type="match status" value="1"/>
</dbReference>
<dbReference type="GO" id="GO:0008094">
    <property type="term" value="F:ATP-dependent activity, acting on DNA"/>
    <property type="evidence" value="ECO:0007669"/>
    <property type="project" value="TreeGrafter"/>
</dbReference>
<feature type="domain" description="Helicase ATP-binding" evidence="9">
    <location>
        <begin position="55"/>
        <end position="253"/>
    </location>
</feature>